<dbReference type="OrthoDB" id="7428686at2"/>
<dbReference type="EMBL" id="FWXR01000033">
    <property type="protein sequence ID" value="SMD12873.1"/>
    <property type="molecule type" value="Genomic_DNA"/>
</dbReference>
<name>A0A1W2ET33_9HYPH</name>
<keyword evidence="2" id="KW-1185">Reference proteome</keyword>
<dbReference type="Proteomes" id="UP000192656">
    <property type="component" value="Unassembled WGS sequence"/>
</dbReference>
<dbReference type="RefSeq" id="WP_084412888.1">
    <property type="nucleotide sequence ID" value="NZ_FWXR01000033.1"/>
</dbReference>
<gene>
    <name evidence="1" type="ORF">SAMN06297251_13321</name>
</gene>
<evidence type="ECO:0000313" key="2">
    <source>
        <dbReference type="Proteomes" id="UP000192656"/>
    </source>
</evidence>
<proteinExistence type="predicted"/>
<organism evidence="1 2">
    <name type="scientific">Fulvimarina manganoxydans</name>
    <dbReference type="NCBI Taxonomy" id="937218"/>
    <lineage>
        <taxon>Bacteria</taxon>
        <taxon>Pseudomonadati</taxon>
        <taxon>Pseudomonadota</taxon>
        <taxon>Alphaproteobacteria</taxon>
        <taxon>Hyphomicrobiales</taxon>
        <taxon>Aurantimonadaceae</taxon>
        <taxon>Fulvimarina</taxon>
    </lineage>
</organism>
<evidence type="ECO:0000313" key="1">
    <source>
        <dbReference type="EMBL" id="SMD12873.1"/>
    </source>
</evidence>
<reference evidence="1 2" key="1">
    <citation type="submission" date="2017-04" db="EMBL/GenBank/DDBJ databases">
        <authorList>
            <person name="Afonso C.L."/>
            <person name="Miller P.J."/>
            <person name="Scott M.A."/>
            <person name="Spackman E."/>
            <person name="Goraichik I."/>
            <person name="Dimitrov K.M."/>
            <person name="Suarez D.L."/>
            <person name="Swayne D.E."/>
        </authorList>
    </citation>
    <scope>NUCLEOTIDE SEQUENCE [LARGE SCALE GENOMIC DNA]</scope>
    <source>
        <strain evidence="1 2">CGMCC 1.10972</strain>
    </source>
</reference>
<protein>
    <submittedName>
        <fullName evidence="1">Uncharacterized protein</fullName>
    </submittedName>
</protein>
<accession>A0A1W2ET33</accession>
<dbReference type="AlphaFoldDB" id="A0A1W2ET33"/>
<sequence>MAIFSLLLKLGLVLLLSLILGLSSCGNSWVWHERLTVTVDTPDGTKSASGVLKTEFYEKPFPRLTPDAPRTTYTHGGEAIALEVKPGRYIFALLNSLPYTFDLFYPEQPPLDAAPKLMEDDAIGATITMPPSSYPLLVTFENINDPTSLKLVDPNDIQEAFGPGYKLRSITITITNEPVTKGRIESILSW</sequence>